<name>A0A0E0D9B8_9ORYZ</name>
<reference evidence="2" key="2">
    <citation type="submission" date="2018-05" db="EMBL/GenBank/DDBJ databases">
        <title>OmerRS3 (Oryza meridionalis Reference Sequence Version 3).</title>
        <authorList>
            <person name="Zhang J."/>
            <person name="Kudrna D."/>
            <person name="Lee S."/>
            <person name="Talag J."/>
            <person name="Welchert J."/>
            <person name="Wing R.A."/>
        </authorList>
    </citation>
    <scope>NUCLEOTIDE SEQUENCE [LARGE SCALE GENOMIC DNA]</scope>
    <source>
        <strain evidence="2">cv. OR44</strain>
    </source>
</reference>
<dbReference type="Gramene" id="OMERI03G37140.2">
    <property type="protein sequence ID" value="OMERI03G37140.2"/>
    <property type="gene ID" value="OMERI03G37140"/>
</dbReference>
<dbReference type="Proteomes" id="UP000008021">
    <property type="component" value="Chromosome 3"/>
</dbReference>
<sequence>MRRLHSSSSPAAAAAAIISRPSVRQTTARSTSATHAACAERRPYQSPPKPTRAPNARVTATGVPTR</sequence>
<feature type="compositionally biased region" description="Low complexity" evidence="1">
    <location>
        <begin position="1"/>
        <end position="37"/>
    </location>
</feature>
<evidence type="ECO:0000256" key="1">
    <source>
        <dbReference type="SAM" id="MobiDB-lite"/>
    </source>
</evidence>
<evidence type="ECO:0000313" key="3">
    <source>
        <dbReference type="Proteomes" id="UP000008021"/>
    </source>
</evidence>
<proteinExistence type="predicted"/>
<evidence type="ECO:0000313" key="2">
    <source>
        <dbReference type="EnsemblPlants" id="OMERI03G37140.2"/>
    </source>
</evidence>
<keyword evidence="3" id="KW-1185">Reference proteome</keyword>
<dbReference type="EnsemblPlants" id="OMERI03G37140.2">
    <property type="protein sequence ID" value="OMERI03G37140.2"/>
    <property type="gene ID" value="OMERI03G37140"/>
</dbReference>
<protein>
    <submittedName>
        <fullName evidence="2">Uncharacterized protein</fullName>
    </submittedName>
</protein>
<dbReference type="AlphaFoldDB" id="A0A0E0D9B8"/>
<dbReference type="HOGENOM" id="CLU_2835499_0_0_1"/>
<reference evidence="2" key="1">
    <citation type="submission" date="2015-04" db="UniProtKB">
        <authorList>
            <consortium name="EnsemblPlants"/>
        </authorList>
    </citation>
    <scope>IDENTIFICATION</scope>
</reference>
<feature type="region of interest" description="Disordered" evidence="1">
    <location>
        <begin position="1"/>
        <end position="66"/>
    </location>
</feature>
<accession>A0A0E0D9B8</accession>
<organism evidence="2">
    <name type="scientific">Oryza meridionalis</name>
    <dbReference type="NCBI Taxonomy" id="40149"/>
    <lineage>
        <taxon>Eukaryota</taxon>
        <taxon>Viridiplantae</taxon>
        <taxon>Streptophyta</taxon>
        <taxon>Embryophyta</taxon>
        <taxon>Tracheophyta</taxon>
        <taxon>Spermatophyta</taxon>
        <taxon>Magnoliopsida</taxon>
        <taxon>Liliopsida</taxon>
        <taxon>Poales</taxon>
        <taxon>Poaceae</taxon>
        <taxon>BOP clade</taxon>
        <taxon>Oryzoideae</taxon>
        <taxon>Oryzeae</taxon>
        <taxon>Oryzinae</taxon>
        <taxon>Oryza</taxon>
    </lineage>
</organism>